<accession>A0A0F7L5R6</accession>
<dbReference type="EMBL" id="KR029589">
    <property type="protein sequence ID" value="AKH47235.1"/>
    <property type="molecule type" value="Genomic_DNA"/>
</dbReference>
<protein>
    <submittedName>
        <fullName evidence="1">Uncharacterized protein</fullName>
    </submittedName>
</protein>
<organism evidence="1">
    <name type="scientific">uncultured marine virus</name>
    <dbReference type="NCBI Taxonomy" id="186617"/>
    <lineage>
        <taxon>Viruses</taxon>
        <taxon>environmental samples</taxon>
    </lineage>
</organism>
<proteinExistence type="predicted"/>
<evidence type="ECO:0000313" key="1">
    <source>
        <dbReference type="EMBL" id="AKH47235.1"/>
    </source>
</evidence>
<name>A0A0F7L5R6_9VIRU</name>
<reference evidence="1" key="1">
    <citation type="journal article" date="2015" name="Front. Microbiol.">
        <title>Combining genomic sequencing methods to explore viral diversity and reveal potential virus-host interactions.</title>
        <authorList>
            <person name="Chow C.E."/>
            <person name="Winget D.M."/>
            <person name="White R.A.III."/>
            <person name="Hallam S.J."/>
            <person name="Suttle C.A."/>
        </authorList>
    </citation>
    <scope>NUCLEOTIDE SEQUENCE</scope>
    <source>
        <strain evidence="1">Anoxic2_5</strain>
    </source>
</reference>
<reference evidence="1" key="2">
    <citation type="submission" date="2015-03" db="EMBL/GenBank/DDBJ databases">
        <authorList>
            <person name="Chow C.-E.T."/>
            <person name="Winget D.M."/>
            <person name="White R.A.III."/>
            <person name="Hallam S.J."/>
            <person name="Suttle C.A."/>
        </authorList>
    </citation>
    <scope>NUCLEOTIDE SEQUENCE</scope>
    <source>
        <strain evidence="1">Anoxic2_5</strain>
    </source>
</reference>
<sequence>MHGTGASDGNTDMKDSRGTKLVARARALARVMNPASNSAEQERITAAAALDKMWPSILACLASAPPRKPLQLAEDEWCSRFTAAHDVASMRRFLRSGLTLDDLVEAMDITAEKKIPEDAAFRYFCGICWRLIKGDT</sequence>